<sequence>MPSQTSPPIDRHASAPEAQRLRFGVSLIILILTVPFLFDGAKLCYARWAALSGPVPIIQTPALDLAVRYIDEVSSVARRRAAKPFGRVPVPIEWAVGALITSLCIGTLIMRHNRLR</sequence>
<keyword evidence="1" id="KW-0472">Membrane</keyword>
<keyword evidence="1" id="KW-0812">Transmembrane</keyword>
<keyword evidence="3" id="KW-1185">Reference proteome</keyword>
<reference evidence="2 3" key="1">
    <citation type="submission" date="2018-12" db="EMBL/GenBank/DDBJ databases">
        <authorList>
            <person name="Toschakov S.V."/>
        </authorList>
    </citation>
    <scope>NUCLEOTIDE SEQUENCE [LARGE SCALE GENOMIC DNA]</scope>
    <source>
        <strain evidence="2 3">GM2012</strain>
    </source>
</reference>
<keyword evidence="1" id="KW-1133">Transmembrane helix</keyword>
<organism evidence="2 3">
    <name type="scientific">Tautonia sociabilis</name>
    <dbReference type="NCBI Taxonomy" id="2080755"/>
    <lineage>
        <taxon>Bacteria</taxon>
        <taxon>Pseudomonadati</taxon>
        <taxon>Planctomycetota</taxon>
        <taxon>Planctomycetia</taxon>
        <taxon>Isosphaerales</taxon>
        <taxon>Isosphaeraceae</taxon>
        <taxon>Tautonia</taxon>
    </lineage>
</organism>
<reference evidence="2 3" key="2">
    <citation type="submission" date="2019-01" db="EMBL/GenBank/DDBJ databases">
        <title>Tautonia sociabilis, a novel thermotolerant planctomycete of Isosphaeraceae family, isolated from a 4000 m deep subterranean habitat.</title>
        <authorList>
            <person name="Kovaleva O.L."/>
            <person name="Elcheninov A.G."/>
            <person name="Van Heerden E."/>
            <person name="Toshchakov S.V."/>
            <person name="Novikov A."/>
            <person name="Bonch-Osmolovskaya E.A."/>
            <person name="Kublanov I.V."/>
        </authorList>
    </citation>
    <scope>NUCLEOTIDE SEQUENCE [LARGE SCALE GENOMIC DNA]</scope>
    <source>
        <strain evidence="2 3">GM2012</strain>
    </source>
</reference>
<evidence type="ECO:0000256" key="1">
    <source>
        <dbReference type="SAM" id="Phobius"/>
    </source>
</evidence>
<dbReference type="RefSeq" id="WP_126726382.1">
    <property type="nucleotide sequence ID" value="NZ_RYZH01000030.1"/>
</dbReference>
<evidence type="ECO:0000313" key="2">
    <source>
        <dbReference type="EMBL" id="RUL86720.1"/>
    </source>
</evidence>
<dbReference type="OrthoDB" id="9946425at2"/>
<feature type="transmembrane region" description="Helical" evidence="1">
    <location>
        <begin position="92"/>
        <end position="110"/>
    </location>
</feature>
<dbReference type="Proteomes" id="UP000280296">
    <property type="component" value="Unassembled WGS sequence"/>
</dbReference>
<dbReference type="AlphaFoldDB" id="A0A432MHE3"/>
<feature type="transmembrane region" description="Helical" evidence="1">
    <location>
        <begin position="21"/>
        <end position="38"/>
    </location>
</feature>
<protein>
    <submittedName>
        <fullName evidence="2">Uncharacterized protein</fullName>
    </submittedName>
</protein>
<name>A0A432MHE3_9BACT</name>
<gene>
    <name evidence="2" type="ORF">TsocGM_15545</name>
</gene>
<comment type="caution">
    <text evidence="2">The sequence shown here is derived from an EMBL/GenBank/DDBJ whole genome shotgun (WGS) entry which is preliminary data.</text>
</comment>
<dbReference type="EMBL" id="RYZH01000030">
    <property type="protein sequence ID" value="RUL86720.1"/>
    <property type="molecule type" value="Genomic_DNA"/>
</dbReference>
<evidence type="ECO:0000313" key="3">
    <source>
        <dbReference type="Proteomes" id="UP000280296"/>
    </source>
</evidence>
<proteinExistence type="predicted"/>
<accession>A0A432MHE3</accession>